<dbReference type="EMBL" id="JADEWL010000002">
    <property type="protein sequence ID" value="MBE9211255.1"/>
    <property type="molecule type" value="Genomic_DNA"/>
</dbReference>
<name>A0A8J7JSS3_9CYAN</name>
<dbReference type="PROSITE" id="PS51184">
    <property type="entry name" value="JMJC"/>
    <property type="match status" value="1"/>
</dbReference>
<dbReference type="InterPro" id="IPR003347">
    <property type="entry name" value="JmjC_dom"/>
</dbReference>
<evidence type="ECO:0000313" key="4">
    <source>
        <dbReference type="Proteomes" id="UP000620559"/>
    </source>
</evidence>
<keyword evidence="1" id="KW-1133">Transmembrane helix</keyword>
<accession>A0A8J7JSS3</accession>
<dbReference type="SMART" id="SM00558">
    <property type="entry name" value="JmjC"/>
    <property type="match status" value="1"/>
</dbReference>
<dbReference type="Gene3D" id="2.60.120.10">
    <property type="entry name" value="Jelly Rolls"/>
    <property type="match status" value="1"/>
</dbReference>
<comment type="caution">
    <text evidence="3">The sequence shown here is derived from an EMBL/GenBank/DDBJ whole genome shotgun (WGS) entry which is preliminary data.</text>
</comment>
<protein>
    <submittedName>
        <fullName evidence="3">Cupin-like domain-containing protein</fullName>
    </submittedName>
</protein>
<keyword evidence="1" id="KW-0472">Membrane</keyword>
<dbReference type="AlphaFoldDB" id="A0A8J7JSS3"/>
<feature type="domain" description="JmjC" evidence="2">
    <location>
        <begin position="122"/>
        <end position="289"/>
    </location>
</feature>
<dbReference type="InterPro" id="IPR041667">
    <property type="entry name" value="Cupin_8"/>
</dbReference>
<dbReference type="Pfam" id="PF13621">
    <property type="entry name" value="Cupin_8"/>
    <property type="match status" value="1"/>
</dbReference>
<dbReference type="RefSeq" id="WP_193915831.1">
    <property type="nucleotide sequence ID" value="NZ_JADEWL010000002.1"/>
</dbReference>
<evidence type="ECO:0000259" key="2">
    <source>
        <dbReference type="PROSITE" id="PS51184"/>
    </source>
</evidence>
<evidence type="ECO:0000313" key="3">
    <source>
        <dbReference type="EMBL" id="MBE9211255.1"/>
    </source>
</evidence>
<reference evidence="3" key="1">
    <citation type="submission" date="2020-10" db="EMBL/GenBank/DDBJ databases">
        <authorList>
            <person name="Castelo-Branco R."/>
            <person name="Eusebio N."/>
            <person name="Adriana R."/>
            <person name="Vieira A."/>
            <person name="Brugerolle De Fraissinette N."/>
            <person name="Rezende De Castro R."/>
            <person name="Schneider M.P."/>
            <person name="Vasconcelos V."/>
            <person name="Leao P.N."/>
        </authorList>
    </citation>
    <scope>NUCLEOTIDE SEQUENCE</scope>
    <source>
        <strain evidence="3">LEGE 06105</strain>
    </source>
</reference>
<organism evidence="3 4">
    <name type="scientific">Plectonema cf. radiosum LEGE 06105</name>
    <dbReference type="NCBI Taxonomy" id="945769"/>
    <lineage>
        <taxon>Bacteria</taxon>
        <taxon>Bacillati</taxon>
        <taxon>Cyanobacteriota</taxon>
        <taxon>Cyanophyceae</taxon>
        <taxon>Oscillatoriophycideae</taxon>
        <taxon>Oscillatoriales</taxon>
        <taxon>Microcoleaceae</taxon>
        <taxon>Plectonema</taxon>
    </lineage>
</organism>
<dbReference type="InterPro" id="IPR014710">
    <property type="entry name" value="RmlC-like_jellyroll"/>
</dbReference>
<sequence length="324" mass="37483">MRTPSQEKHLSATESKKQIARVDGNTLTPEIFATKYQKYGIPVVITGLLDSDELNWDLDYLRKKLGQKKFPVRFYGRERYQQDKRNWENMGSGVESRTIPFSDYAEKLLSGEADEKDIYLGKCSLTNTPLADNPSFERLESQLGLSIPVTPLNLWLGLGGHTTCLHCDAFDGTLIQLYGAKKLILFPPNQLYNLYPFSLLNNLIYGFKRRASYSQVYPQKPDFQAFPKFKKALSQSYELVLNQREILYIPVGWWHEVTCLGDGVVCSVNRFWRVLPIYRSFFSWNKWRIHLSSILAIPHFFAIGLTNIIGKNRTENLKRLLQRL</sequence>
<feature type="transmembrane region" description="Helical" evidence="1">
    <location>
        <begin position="287"/>
        <end position="309"/>
    </location>
</feature>
<evidence type="ECO:0000256" key="1">
    <source>
        <dbReference type="SAM" id="Phobius"/>
    </source>
</evidence>
<dbReference type="PANTHER" id="PTHR12461:SF105">
    <property type="entry name" value="HYPOXIA-INDUCIBLE FACTOR 1-ALPHA INHIBITOR"/>
    <property type="match status" value="1"/>
</dbReference>
<keyword evidence="1" id="KW-0812">Transmembrane</keyword>
<dbReference type="PANTHER" id="PTHR12461">
    <property type="entry name" value="HYPOXIA-INDUCIBLE FACTOR 1 ALPHA INHIBITOR-RELATED"/>
    <property type="match status" value="1"/>
</dbReference>
<gene>
    <name evidence="3" type="ORF">IQ247_00725</name>
</gene>
<keyword evidence="4" id="KW-1185">Reference proteome</keyword>
<proteinExistence type="predicted"/>
<dbReference type="SUPFAM" id="SSF51197">
    <property type="entry name" value="Clavaminate synthase-like"/>
    <property type="match status" value="1"/>
</dbReference>
<dbReference type="Proteomes" id="UP000620559">
    <property type="component" value="Unassembled WGS sequence"/>
</dbReference>